<keyword evidence="1" id="KW-0812">Transmembrane</keyword>
<name>A0A4V2UQ29_9FIRM</name>
<feature type="transmembrane region" description="Helical" evidence="1">
    <location>
        <begin position="40"/>
        <end position="59"/>
    </location>
</feature>
<dbReference type="RefSeq" id="WP_116441849.1">
    <property type="nucleotide sequence ID" value="NZ_BHEO01000008.1"/>
</dbReference>
<feature type="transmembrane region" description="Helical" evidence="1">
    <location>
        <begin position="119"/>
        <end position="136"/>
    </location>
</feature>
<accession>A0A4V2UQ29</accession>
<dbReference type="AlphaFoldDB" id="A0A4V2UQ29"/>
<dbReference type="Proteomes" id="UP000702954">
    <property type="component" value="Unassembled WGS sequence"/>
</dbReference>
<reference evidence="3 4" key="2">
    <citation type="submission" date="2019-03" db="EMBL/GenBank/DDBJ databases">
        <title>Genomic Encyclopedia of Type Strains, Phase IV (KMG-IV): sequencing the most valuable type-strain genomes for metagenomic binning, comparative biology and taxonomic classification.</title>
        <authorList>
            <person name="Goeker M."/>
        </authorList>
    </citation>
    <scope>NUCLEOTIDE SEQUENCE [LARGE SCALE GENOMIC DNA]</scope>
    <source>
        <strain evidence="3 4">DSM 103426</strain>
    </source>
</reference>
<evidence type="ECO:0000256" key="1">
    <source>
        <dbReference type="SAM" id="Phobius"/>
    </source>
</evidence>
<dbReference type="EMBL" id="BHEO01000008">
    <property type="protein sequence ID" value="GBU05489.1"/>
    <property type="molecule type" value="Genomic_DNA"/>
</dbReference>
<evidence type="ECO:0000313" key="4">
    <source>
        <dbReference type="Proteomes" id="UP000294613"/>
    </source>
</evidence>
<comment type="caution">
    <text evidence="3">The sequence shown here is derived from an EMBL/GenBank/DDBJ whole genome shotgun (WGS) entry which is preliminary data.</text>
</comment>
<keyword evidence="1" id="KW-0472">Membrane</keyword>
<proteinExistence type="predicted"/>
<evidence type="ECO:0000313" key="3">
    <source>
        <dbReference type="EMBL" id="TCS68032.1"/>
    </source>
</evidence>
<keyword evidence="5" id="KW-1185">Reference proteome</keyword>
<gene>
    <name evidence="3" type="ORF">EDD74_11272</name>
    <name evidence="2" type="ORF">FAEUMB_20300</name>
</gene>
<protein>
    <submittedName>
        <fullName evidence="3">Uncharacterized protein</fullName>
    </submittedName>
</protein>
<organism evidence="3 4">
    <name type="scientific">Faecalimonas umbilicata</name>
    <dbReference type="NCBI Taxonomy" id="1912855"/>
    <lineage>
        <taxon>Bacteria</taxon>
        <taxon>Bacillati</taxon>
        <taxon>Bacillota</taxon>
        <taxon>Clostridia</taxon>
        <taxon>Lachnospirales</taxon>
        <taxon>Lachnospiraceae</taxon>
        <taxon>Faecalimonas</taxon>
    </lineage>
</organism>
<reference evidence="2 5" key="1">
    <citation type="journal article" date="2018" name="Int. J. Syst. Evol. Microbiol.">
        <title>Draft Genome Sequence of Faecalimonas umbilicata JCM 30896T, an Acetate-Producing Bacterium Isolated from Human Feces.</title>
        <authorList>
            <person name="Sakamoto M."/>
            <person name="Ikeyama N."/>
            <person name="Yuki M."/>
            <person name="Ohkuma M."/>
        </authorList>
    </citation>
    <scope>NUCLEOTIDE SEQUENCE [LARGE SCALE GENOMIC DNA]</scope>
    <source>
        <strain evidence="2 5">EGH7</strain>
    </source>
</reference>
<feature type="transmembrane region" description="Helical" evidence="1">
    <location>
        <begin position="80"/>
        <end position="99"/>
    </location>
</feature>
<dbReference type="EMBL" id="SLZV01000012">
    <property type="protein sequence ID" value="TCS68032.1"/>
    <property type="molecule type" value="Genomic_DNA"/>
</dbReference>
<feature type="transmembrane region" description="Helical" evidence="1">
    <location>
        <begin position="211"/>
        <end position="230"/>
    </location>
</feature>
<dbReference type="Proteomes" id="UP000294613">
    <property type="component" value="Unassembled WGS sequence"/>
</dbReference>
<evidence type="ECO:0000313" key="5">
    <source>
        <dbReference type="Proteomes" id="UP000702954"/>
    </source>
</evidence>
<feature type="transmembrane region" description="Helical" evidence="1">
    <location>
        <begin position="179"/>
        <end position="199"/>
    </location>
</feature>
<feature type="transmembrane region" description="Helical" evidence="1">
    <location>
        <begin position="157"/>
        <end position="173"/>
    </location>
</feature>
<sequence length="242" mass="28876">MQNQEKEERERWIWLLLVGIGMFFTDRLLAWTVYSIRLLYLVPLLVSGVYFLYLCIQISRHKLDRRKCNQLEVWMLEAKRWMLSGFWLSCASFLETLFLDMTKFLSVDMANAFHRSITFYFWVLLWIGYFLGFFSGRIREKYMKRHPKKEMSRRKKILLLLGIAAVVIIAFTLRCLGDLMVIFQGAGVMAVILFWYSGYEEGQRFRYERRRLGIYGVVLLAIFVVLLLAVPKECMEFPHIAW</sequence>
<feature type="transmembrane region" description="Helical" evidence="1">
    <location>
        <begin position="12"/>
        <end position="34"/>
    </location>
</feature>
<evidence type="ECO:0000313" key="2">
    <source>
        <dbReference type="EMBL" id="GBU05489.1"/>
    </source>
</evidence>
<keyword evidence="1" id="KW-1133">Transmembrane helix</keyword>